<feature type="compositionally biased region" description="Polar residues" evidence="1">
    <location>
        <begin position="119"/>
        <end position="144"/>
    </location>
</feature>
<feature type="compositionally biased region" description="Polar residues" evidence="1">
    <location>
        <begin position="165"/>
        <end position="174"/>
    </location>
</feature>
<feature type="compositionally biased region" description="Polar residues" evidence="1">
    <location>
        <begin position="1133"/>
        <end position="1148"/>
    </location>
</feature>
<feature type="region of interest" description="Disordered" evidence="1">
    <location>
        <begin position="1393"/>
        <end position="1414"/>
    </location>
</feature>
<dbReference type="PRINTS" id="PR00929">
    <property type="entry name" value="ATHOOK"/>
</dbReference>
<feature type="compositionally biased region" description="Low complexity" evidence="1">
    <location>
        <begin position="1402"/>
        <end position="1414"/>
    </location>
</feature>
<accession>A0AAE9CWI5</accession>
<feature type="compositionally biased region" description="Polar residues" evidence="1">
    <location>
        <begin position="331"/>
        <end position="350"/>
    </location>
</feature>
<feature type="compositionally biased region" description="Basic and acidic residues" evidence="1">
    <location>
        <begin position="727"/>
        <end position="743"/>
    </location>
</feature>
<feature type="region of interest" description="Disordered" evidence="1">
    <location>
        <begin position="322"/>
        <end position="465"/>
    </location>
</feature>
<feature type="region of interest" description="Disordered" evidence="1">
    <location>
        <begin position="608"/>
        <end position="627"/>
    </location>
</feature>
<evidence type="ECO:0000313" key="3">
    <source>
        <dbReference type="Proteomes" id="UP000827892"/>
    </source>
</evidence>
<feature type="region of interest" description="Disordered" evidence="1">
    <location>
        <begin position="552"/>
        <end position="575"/>
    </location>
</feature>
<name>A0AAE9CWI5_CAEBR</name>
<protein>
    <submittedName>
        <fullName evidence="2">Uncharacterized protein</fullName>
    </submittedName>
</protein>
<feature type="region of interest" description="Disordered" evidence="1">
    <location>
        <begin position="1"/>
        <end position="145"/>
    </location>
</feature>
<feature type="region of interest" description="Disordered" evidence="1">
    <location>
        <begin position="1103"/>
        <end position="1148"/>
    </location>
</feature>
<feature type="compositionally biased region" description="Polar residues" evidence="1">
    <location>
        <begin position="1535"/>
        <end position="1547"/>
    </location>
</feature>
<feature type="compositionally biased region" description="Low complexity" evidence="1">
    <location>
        <begin position="175"/>
        <end position="188"/>
    </location>
</feature>
<feature type="compositionally biased region" description="Polar residues" evidence="1">
    <location>
        <begin position="716"/>
        <end position="726"/>
    </location>
</feature>
<feature type="compositionally biased region" description="Polar residues" evidence="1">
    <location>
        <begin position="696"/>
        <end position="708"/>
    </location>
</feature>
<feature type="region of interest" description="Disordered" evidence="1">
    <location>
        <begin position="269"/>
        <end position="297"/>
    </location>
</feature>
<feature type="compositionally biased region" description="Polar residues" evidence="1">
    <location>
        <begin position="902"/>
        <end position="924"/>
    </location>
</feature>
<dbReference type="InterPro" id="IPR017956">
    <property type="entry name" value="AT_hook_DNA-bd_motif"/>
</dbReference>
<sequence>MEASEDDKTVAISRLPPKKKPGRPPNKPKTDGNVPDASVKVDSKNESAPASSKSGDQPRKRGRPKTSKSSTKVKGPFGRGPGRPPKTETDSSQNSSAQVKRPRGRPPKSKAVQEGDQGAPTQNHQAAESGTNEANGSGSSGQNDLQDHTEFLRIVLEEHERVNNLNEMTPNTGTSSSSISLPASPANSQATHPVVDETEQLPQVDEPENRTIPTDAENITSAAITSSFSTIQNHDVVVEPNPATDRQNGFLSFVTHASCNLVPLEEDVAGPSSSISLAPEPSTATSQHVSQPNEAASFWKPSKSELDLAEFIGMTVCKRMRESQGLPQPGGLNSNETASTSPARQCSLPETVTVRDVLIPATQRKEQRPRRPQNRRTRVAQHSQPTLPTNDSGPAAAAQKLPNTPNLNCDGSLPGTSGIPPTRKSAKQETSRAGQSMPALMPAPVPANDTPMTSGPLHSSENQSQLTLQSSENFQKEQICFGNLPALPFNVIGVPVINLPGFPVDLRSFLNPKGSLPSASGIPSVTQETPPTSSTGQCALPATVTVKDILLPSTQRSGKRVQRPPQRAENPQKKKIRFAWPSMSSDFPEIPDSVQNVLDFLEDSRSSLNCDGSMPGTSGAPPANNIVDQDVSTSAVQSYVPGSVQVPSLPSADSGVVRTVPNVPKEVSRSSGNTEDSTPRTLDTPPIARVNKVVNEASSTPCTGQTSIPGPVPVNATPTSSVPTTQKAEKEPNLPPKRSENPPKKRIPVAIPSLPVVPSNVSGTSATAQKITNIPKNPESSRNSDGAHSAGPSNNLANGEPSSTTSTGLYSLPDSVTVRDLLKKSMPVTQRKRYTQRSSRYSENPPKVYFVLPLPPSNMPKTSALNKKVQGPSEDPRSSRNCDGSLPGTSGIPPAVRGRRSANVNPVAQSSSNTRSLPTPPSVATRNIPLAIRKELADNLKTTLKMTPMLALKLSLEYKTPIELIESWHARHAMIKRLHEYLNESRKDIHLQWQTKYNNMPINWTQATYAALYIALNKLAITGKVAMQPFIHDFLKKESAREQEVVQSFYAIEFSQLDPDTRKVVDEVARSGASVEKIKNRAQSLRVPHEIVFHRQVVLAENRQGAEKVDDTAQPRSSSAPDAEKQLKKSQKHQPISRMSCNQQPNTSPDGDLLLKILRSIFAKGSDQDDETEFVLPNEVNVTELLKHIVDFMKPTTENLIDQPLDLSPPVKRARVQQSSSVIFRAPEVPSINLSELETNNLRIGTLQDQGFPFSLKSVAQKTPKVYIDRLGIPRLQMTERQSSVSGIQKPSKSVLSVPKLSVTSPISSEIGTAAADKNSNIATTSSSSSASPIAVPSKSPVVFLDQVGMTQIYMIEQKNMSFGMQQHLKRVSEACCMVSKPFTFFLVSPKGTTPNNHDSLSKSSTTTSQKNSTVLRDQVKILRHKLMEPSTTYSGMQENAEPVSKANVPVPAKNNSSPEKAELVPTTIPLAATIILDPLEMANLKVKKPERSGEGMNQNKKCTPITNPATTPASPTSNAKPSTAPSSSTPNTNLVPSSSTSQNQSEEPAPGTQAVPSHAPKAVVSKPNTISEMPHQKISRLLQPVPGSFFNPFGQPNPMQRGPEMQGNLYNMNFVVHPAHLPYPAIPGLMGYPGFVPPMMFPPHPHMFHPFHQMPAFPFIHPQMIPPAHVIVPSPVSTTSDVFQPADEVLQYLLNDLKDEQMIKRLKNLPEPQPEAFWTYLREETVGKTKVIEDLASKFSRDFCNCSYMSQARAEIIGAKYGVNRQVVCSAYARYRFCYRRSNHFSVQRKISMRGLSLREKLNRFHWSILRKSLMLLWSGESAENVLAELRLADDPFPLIGILEAERKKDINATMYSYKERLLKLSKKDIRLLLDWAFKEPSAEEVNNDDNVPFELIRVVRLLLHFKSYKAVTEHLMENPSSLLLPNVISNSIVKKEPLDEQPDVEQYTQFIRNYYKLSSVNLDNSRSQQLSATMNN</sequence>
<dbReference type="GO" id="GO:0003677">
    <property type="term" value="F:DNA binding"/>
    <property type="evidence" value="ECO:0007669"/>
    <property type="project" value="InterPro"/>
</dbReference>
<reference evidence="2 3" key="1">
    <citation type="submission" date="2022-05" db="EMBL/GenBank/DDBJ databases">
        <title>Chromosome-level reference genomes for two strains of Caenorhabditis briggsae: an improved platform for comparative genomics.</title>
        <authorList>
            <person name="Stevens L."/>
            <person name="Andersen E.C."/>
        </authorList>
    </citation>
    <scope>NUCLEOTIDE SEQUENCE [LARGE SCALE GENOMIC DNA]</scope>
    <source>
        <strain evidence="2">QX1410_ONT</strain>
        <tissue evidence="2">Whole-organism</tissue>
    </source>
</reference>
<evidence type="ECO:0000256" key="1">
    <source>
        <dbReference type="SAM" id="MobiDB-lite"/>
    </source>
</evidence>
<dbReference type="SMART" id="SM00384">
    <property type="entry name" value="AT_hook"/>
    <property type="match status" value="4"/>
</dbReference>
<feature type="compositionally biased region" description="Polar residues" evidence="1">
    <location>
        <begin position="46"/>
        <end position="55"/>
    </location>
</feature>
<feature type="compositionally biased region" description="Polar residues" evidence="1">
    <location>
        <begin position="669"/>
        <end position="681"/>
    </location>
</feature>
<feature type="compositionally biased region" description="Polar residues" evidence="1">
    <location>
        <begin position="380"/>
        <end position="392"/>
    </location>
</feature>
<organism evidence="2 3">
    <name type="scientific">Caenorhabditis briggsae</name>
    <dbReference type="NCBI Taxonomy" id="6238"/>
    <lineage>
        <taxon>Eukaryota</taxon>
        <taxon>Metazoa</taxon>
        <taxon>Ecdysozoa</taxon>
        <taxon>Nematoda</taxon>
        <taxon>Chromadorea</taxon>
        <taxon>Rhabditida</taxon>
        <taxon>Rhabditina</taxon>
        <taxon>Rhabditomorpha</taxon>
        <taxon>Rhabditoidea</taxon>
        <taxon>Rhabditidae</taxon>
        <taxon>Peloderinae</taxon>
        <taxon>Caenorhabditis</taxon>
    </lineage>
</organism>
<feature type="compositionally biased region" description="Low complexity" evidence="1">
    <location>
        <begin position="1504"/>
        <end position="1534"/>
    </location>
</feature>
<feature type="compositionally biased region" description="Polar residues" evidence="1">
    <location>
        <begin position="271"/>
        <end position="294"/>
    </location>
</feature>
<proteinExistence type="predicted"/>
<feature type="compositionally biased region" description="Basic residues" evidence="1">
    <location>
        <begin position="367"/>
        <end position="379"/>
    </location>
</feature>
<feature type="compositionally biased region" description="Basic and acidic residues" evidence="1">
    <location>
        <begin position="1104"/>
        <end position="1113"/>
    </location>
</feature>
<feature type="compositionally biased region" description="Polar residues" evidence="1">
    <location>
        <begin position="759"/>
        <end position="809"/>
    </location>
</feature>
<dbReference type="EMBL" id="CP090896">
    <property type="protein sequence ID" value="ULT85047.1"/>
    <property type="molecule type" value="Genomic_DNA"/>
</dbReference>
<evidence type="ECO:0000313" key="2">
    <source>
        <dbReference type="EMBL" id="ULT85047.1"/>
    </source>
</evidence>
<feature type="compositionally biased region" description="Polar residues" evidence="1">
    <location>
        <begin position="450"/>
        <end position="465"/>
    </location>
</feature>
<gene>
    <name evidence="2" type="ORF">L3Y34_013621</name>
</gene>
<feature type="region of interest" description="Disordered" evidence="1">
    <location>
        <begin position="645"/>
        <end position="924"/>
    </location>
</feature>
<feature type="region of interest" description="Disordered" evidence="1">
    <location>
        <begin position="1490"/>
        <end position="1561"/>
    </location>
</feature>
<feature type="region of interest" description="Disordered" evidence="1">
    <location>
        <begin position="165"/>
        <end position="190"/>
    </location>
</feature>
<dbReference type="Proteomes" id="UP000827892">
    <property type="component" value="Chromosome X"/>
</dbReference>
<feature type="region of interest" description="Disordered" evidence="1">
    <location>
        <begin position="1434"/>
        <end position="1462"/>
    </location>
</feature>